<feature type="domain" description="RCK C-terminal" evidence="8">
    <location>
        <begin position="142"/>
        <end position="225"/>
    </location>
</feature>
<dbReference type="PROSITE" id="PS51202">
    <property type="entry name" value="RCK_C"/>
    <property type="match status" value="2"/>
</dbReference>
<reference evidence="9 10" key="1">
    <citation type="journal article" date="2010" name="DNA Res.">
        <title>Bacterial lifestyle in a deep-sea hydrothermal vent chimney revealed by the genome sequence of the thermophilic bacterium Deferribacter desulfuricans SSM1.</title>
        <authorList>
            <person name="Takaki Y."/>
            <person name="Shimamura S."/>
            <person name="Nakagawa S."/>
            <person name="Fukuhara Y."/>
            <person name="Horikawa H."/>
            <person name="Ankai A."/>
            <person name="Harada T."/>
            <person name="Hosoyama A."/>
            <person name="Oguchi A."/>
            <person name="Fukui S."/>
            <person name="Fujita N."/>
            <person name="Takami H."/>
            <person name="Takai K."/>
        </authorList>
    </citation>
    <scope>NUCLEOTIDE SEQUENCE [LARGE SCALE GENOMIC DNA]</scope>
    <source>
        <strain evidence="10">DSM 14783 / JCM 11476 / NBRC 101012 / SSM1</strain>
    </source>
</reference>
<feature type="domain" description="RCK N-terminal" evidence="7">
    <location>
        <begin position="230"/>
        <end position="347"/>
    </location>
</feature>
<evidence type="ECO:0000256" key="1">
    <source>
        <dbReference type="ARBA" id="ARBA00017378"/>
    </source>
</evidence>
<dbReference type="Pfam" id="PF02080">
    <property type="entry name" value="TrkA_C"/>
    <property type="match status" value="2"/>
</dbReference>
<dbReference type="InterPro" id="IPR036291">
    <property type="entry name" value="NAD(P)-bd_dom_sf"/>
</dbReference>
<dbReference type="eggNOG" id="COG0569">
    <property type="taxonomic scope" value="Bacteria"/>
</dbReference>
<dbReference type="NCBIfam" id="NF007032">
    <property type="entry name" value="PRK09496.1-4"/>
    <property type="match status" value="1"/>
</dbReference>
<evidence type="ECO:0000256" key="5">
    <source>
        <dbReference type="ARBA" id="ARBA00023027"/>
    </source>
</evidence>
<dbReference type="NCBIfam" id="NF007039">
    <property type="entry name" value="PRK09496.3-2"/>
    <property type="match status" value="1"/>
</dbReference>
<accession>D3PEH4</accession>
<dbReference type="RefSeq" id="WP_013008243.1">
    <property type="nucleotide sequence ID" value="NC_013939.1"/>
</dbReference>
<dbReference type="GO" id="GO:0015079">
    <property type="term" value="F:potassium ion transmembrane transporter activity"/>
    <property type="evidence" value="ECO:0007669"/>
    <property type="project" value="InterPro"/>
</dbReference>
<evidence type="ECO:0000256" key="2">
    <source>
        <dbReference type="ARBA" id="ARBA00022448"/>
    </source>
</evidence>
<dbReference type="HOGENOM" id="CLU_046525_0_3_0"/>
<dbReference type="InterPro" id="IPR050721">
    <property type="entry name" value="Trk_Ktr_HKT_K-transport"/>
</dbReference>
<protein>
    <recommendedName>
        <fullName evidence="1">Trk system potassium uptake protein TrkA</fullName>
    </recommendedName>
</protein>
<dbReference type="InterPro" id="IPR036721">
    <property type="entry name" value="RCK_C_sf"/>
</dbReference>
<dbReference type="Proteomes" id="UP000001520">
    <property type="component" value="Chromosome"/>
</dbReference>
<dbReference type="PANTHER" id="PTHR43833:SF5">
    <property type="entry name" value="TRK SYSTEM POTASSIUM UPTAKE PROTEIN TRKA"/>
    <property type="match status" value="1"/>
</dbReference>
<keyword evidence="4" id="KW-0630">Potassium</keyword>
<dbReference type="PANTHER" id="PTHR43833">
    <property type="entry name" value="POTASSIUM CHANNEL PROTEIN 2-RELATED-RELATED"/>
    <property type="match status" value="1"/>
</dbReference>
<organism evidence="9 10">
    <name type="scientific">Deferribacter desulfuricans (strain DSM 14783 / JCM 11476 / NBRC 101012 / SSM1)</name>
    <dbReference type="NCBI Taxonomy" id="639282"/>
    <lineage>
        <taxon>Bacteria</taxon>
        <taxon>Pseudomonadati</taxon>
        <taxon>Deferribacterota</taxon>
        <taxon>Deferribacteres</taxon>
        <taxon>Deferribacterales</taxon>
        <taxon>Deferribacteraceae</taxon>
        <taxon>Deferribacter</taxon>
    </lineage>
</organism>
<dbReference type="Gene3D" id="3.30.70.1450">
    <property type="entry name" value="Regulator of K+ conductance, C-terminal domain"/>
    <property type="match status" value="2"/>
</dbReference>
<dbReference type="STRING" id="639282.DEFDS_1537"/>
<keyword evidence="2" id="KW-0813">Transport</keyword>
<dbReference type="InterPro" id="IPR006036">
    <property type="entry name" value="K_uptake_TrkA"/>
</dbReference>
<keyword evidence="3" id="KW-0633">Potassium transport</keyword>
<keyword evidence="10" id="KW-1185">Reference proteome</keyword>
<evidence type="ECO:0000313" key="10">
    <source>
        <dbReference type="Proteomes" id="UP000001520"/>
    </source>
</evidence>
<evidence type="ECO:0000313" key="9">
    <source>
        <dbReference type="EMBL" id="BAI80997.1"/>
    </source>
</evidence>
<evidence type="ECO:0000256" key="6">
    <source>
        <dbReference type="ARBA" id="ARBA00023065"/>
    </source>
</evidence>
<dbReference type="EMBL" id="AP011529">
    <property type="protein sequence ID" value="BAI80997.1"/>
    <property type="molecule type" value="Genomic_DNA"/>
</dbReference>
<dbReference type="SUPFAM" id="SSF116726">
    <property type="entry name" value="TrkA C-terminal domain-like"/>
    <property type="match status" value="2"/>
</dbReference>
<evidence type="ECO:0000256" key="4">
    <source>
        <dbReference type="ARBA" id="ARBA00022958"/>
    </source>
</evidence>
<dbReference type="SUPFAM" id="SSF51735">
    <property type="entry name" value="NAD(P)-binding Rossmann-fold domains"/>
    <property type="match status" value="2"/>
</dbReference>
<keyword evidence="6" id="KW-0406">Ion transport</keyword>
<feature type="domain" description="RCK N-terminal" evidence="7">
    <location>
        <begin position="1"/>
        <end position="122"/>
    </location>
</feature>
<dbReference type="InterPro" id="IPR003148">
    <property type="entry name" value="RCK_N"/>
</dbReference>
<keyword evidence="5" id="KW-0520">NAD</keyword>
<gene>
    <name evidence="9" type="ordered locus">DEFDS_1537</name>
</gene>
<evidence type="ECO:0000259" key="7">
    <source>
        <dbReference type="PROSITE" id="PS51201"/>
    </source>
</evidence>
<sequence>MKNIIIVGAGEVGYNLASHLIAENKNVVLIDKDSDKIKYASTHLDCITIKGEGNNIDILEKAGIDNCDIFISATDSDEVNIISCFIVANEFNVPVKIARVRNLDYSKRNFFIKGNSGIDLLVNPEIEASKSIVNSIVHGAVSDVFTFEGTTIQLRDIYIDSSSKIKGLTLYDLKKKYNLPYIIAGILREKVILIPHGGTTILEGDNLYIVGDEKNLDILFKKIGLKIKKIKDIVIIGGGRIGEIVSSELTKLGKNVMLIEKNYDKCKELSEKYEDILIINADITDKNIFEEENLKNYDLLIATTGNEELNILTAVYAKKIGVKRTISIINKSNYLTLASSLGIDATVNTKLSSVNTILKFIRKGKVKSIYSIFDGKAEAFEISINENSYFANKKIKDINLPKGALIVAINRENNNFIPDGDSEIKPGDNIIIFTLQNVVEKIEQMLA</sequence>
<feature type="domain" description="RCK C-terminal" evidence="8">
    <location>
        <begin position="367"/>
        <end position="447"/>
    </location>
</feature>
<dbReference type="KEGG" id="ddf:DEFDS_1537"/>
<dbReference type="NCBIfam" id="NF007031">
    <property type="entry name" value="PRK09496.1-2"/>
    <property type="match status" value="1"/>
</dbReference>
<evidence type="ECO:0000259" key="8">
    <source>
        <dbReference type="PROSITE" id="PS51202"/>
    </source>
</evidence>
<evidence type="ECO:0000256" key="3">
    <source>
        <dbReference type="ARBA" id="ARBA00022538"/>
    </source>
</evidence>
<name>D3PEH4_DEFDS</name>
<dbReference type="PRINTS" id="PR00335">
    <property type="entry name" value="KUPTAKETRKA"/>
</dbReference>
<dbReference type="Gene3D" id="3.40.50.720">
    <property type="entry name" value="NAD(P)-binding Rossmann-like Domain"/>
    <property type="match status" value="2"/>
</dbReference>
<dbReference type="AlphaFoldDB" id="D3PEH4"/>
<proteinExistence type="predicted"/>
<dbReference type="InterPro" id="IPR006037">
    <property type="entry name" value="RCK_C"/>
</dbReference>
<dbReference type="OrthoDB" id="9775180at2"/>
<dbReference type="Pfam" id="PF02254">
    <property type="entry name" value="TrkA_N"/>
    <property type="match status" value="2"/>
</dbReference>
<dbReference type="GO" id="GO:0005886">
    <property type="term" value="C:plasma membrane"/>
    <property type="evidence" value="ECO:0007669"/>
    <property type="project" value="InterPro"/>
</dbReference>
<dbReference type="PROSITE" id="PS51201">
    <property type="entry name" value="RCK_N"/>
    <property type="match status" value="2"/>
</dbReference>